<comment type="caution">
    <text evidence="2">The sequence shown here is derived from an EMBL/GenBank/DDBJ whole genome shotgun (WGS) entry which is preliminary data.</text>
</comment>
<dbReference type="EMBL" id="JAGIZB010000040">
    <property type="protein sequence ID" value="MBP0447536.1"/>
    <property type="molecule type" value="Genomic_DNA"/>
</dbReference>
<reference evidence="2 3" key="1">
    <citation type="submission" date="2021-03" db="EMBL/GenBank/DDBJ databases">
        <authorList>
            <person name="So Y."/>
        </authorList>
    </citation>
    <scope>NUCLEOTIDE SEQUENCE [LARGE SCALE GENOMIC DNA]</scope>
    <source>
        <strain evidence="2 3">SSH11</strain>
    </source>
</reference>
<protein>
    <recommendedName>
        <fullName evidence="1">PRTase-CE domain-containing protein</fullName>
    </recommendedName>
</protein>
<sequence>MSERNRLLQAIAAIIEDYQAGILATPTPAHVERWINQFPQAVQQPILAEMEHVLGKTYFSKARVRKFIKSLIHHHGWTGGDDAAFWQQINFLDLQPRGDSQRELLSLFDENLQKELGLSIAQCGQGNKFIYLDDGLFSGGRIGTDLKNWITNVAPANAELFIALIAIHTQGHYFTEKSLREANVQSGKNLTIKWGRLISIEDGLFAVDASDVLRPTGPGNDPAIAAYVTSLGKEQKWRTGTNVGPLQFFSSHQGRHLLEQEFLRAGVAVRAMCPNFNAYQRPLGNTTMRTIGFGTMFATYRNCPNNAPLVLWASDPWYPLLRRVTN</sequence>
<dbReference type="InterPro" id="IPR056920">
    <property type="entry name" value="PRTase-CE"/>
</dbReference>
<dbReference type="Proteomes" id="UP000681594">
    <property type="component" value="Unassembled WGS sequence"/>
</dbReference>
<gene>
    <name evidence="2" type="ORF">J8J14_22505</name>
</gene>
<organism evidence="2 3">
    <name type="scientific">Pararoseomonas baculiformis</name>
    <dbReference type="NCBI Taxonomy" id="2820812"/>
    <lineage>
        <taxon>Bacteria</taxon>
        <taxon>Pseudomonadati</taxon>
        <taxon>Pseudomonadota</taxon>
        <taxon>Alphaproteobacteria</taxon>
        <taxon>Acetobacterales</taxon>
        <taxon>Acetobacteraceae</taxon>
        <taxon>Pararoseomonas</taxon>
    </lineage>
</organism>
<proteinExistence type="predicted"/>
<keyword evidence="3" id="KW-1185">Reference proteome</keyword>
<accession>A0ABS4AKY2</accession>
<evidence type="ECO:0000313" key="3">
    <source>
        <dbReference type="Proteomes" id="UP000681594"/>
    </source>
</evidence>
<name>A0ABS4AKY2_9PROT</name>
<evidence type="ECO:0000313" key="2">
    <source>
        <dbReference type="EMBL" id="MBP0447536.1"/>
    </source>
</evidence>
<feature type="domain" description="PRTase-CE" evidence="1">
    <location>
        <begin position="31"/>
        <end position="323"/>
    </location>
</feature>
<dbReference type="Pfam" id="PF24390">
    <property type="entry name" value="PRTase-CE"/>
    <property type="match status" value="1"/>
</dbReference>
<dbReference type="RefSeq" id="WP_209381804.1">
    <property type="nucleotide sequence ID" value="NZ_JAGIZB010000040.1"/>
</dbReference>
<evidence type="ECO:0000259" key="1">
    <source>
        <dbReference type="Pfam" id="PF24390"/>
    </source>
</evidence>